<dbReference type="GO" id="GO:0055085">
    <property type="term" value="P:transmembrane transport"/>
    <property type="evidence" value="ECO:0007669"/>
    <property type="project" value="InterPro"/>
</dbReference>
<feature type="transmembrane region" description="Helical" evidence="5">
    <location>
        <begin position="33"/>
        <end position="53"/>
    </location>
</feature>
<dbReference type="Pfam" id="PF00916">
    <property type="entry name" value="Sulfate_transp"/>
    <property type="match status" value="1"/>
</dbReference>
<dbReference type="CDD" id="cd07042">
    <property type="entry name" value="STAS_SulP_like_sulfate_transporter"/>
    <property type="match status" value="1"/>
</dbReference>
<dbReference type="InterPro" id="IPR002645">
    <property type="entry name" value="STAS_dom"/>
</dbReference>
<dbReference type="Gene3D" id="3.30.750.24">
    <property type="entry name" value="STAS domain"/>
    <property type="match status" value="1"/>
</dbReference>
<feature type="transmembrane region" description="Helical" evidence="5">
    <location>
        <begin position="385"/>
        <end position="415"/>
    </location>
</feature>
<comment type="subcellular location">
    <subcellularLocation>
        <location evidence="1">Membrane</location>
        <topology evidence="1">Multi-pass membrane protein</topology>
    </subcellularLocation>
</comment>
<evidence type="ECO:0000256" key="3">
    <source>
        <dbReference type="ARBA" id="ARBA00022989"/>
    </source>
</evidence>
<keyword evidence="2 5" id="KW-0812">Transmembrane</keyword>
<dbReference type="STRING" id="1214101.BN159_1417"/>
<feature type="transmembrane region" description="Helical" evidence="5">
    <location>
        <begin position="328"/>
        <end position="347"/>
    </location>
</feature>
<feature type="transmembrane region" description="Helical" evidence="5">
    <location>
        <begin position="206"/>
        <end position="225"/>
    </location>
</feature>
<organism evidence="7 8">
    <name type="scientific">Streptomyces davaonensis (strain DSM 101723 / JCM 4913 / KCC S-0913 / 768)</name>
    <dbReference type="NCBI Taxonomy" id="1214101"/>
    <lineage>
        <taxon>Bacteria</taxon>
        <taxon>Bacillati</taxon>
        <taxon>Actinomycetota</taxon>
        <taxon>Actinomycetes</taxon>
        <taxon>Kitasatosporales</taxon>
        <taxon>Streptomycetaceae</taxon>
        <taxon>Streptomyces</taxon>
    </lineage>
</organism>
<dbReference type="SUPFAM" id="SSF52091">
    <property type="entry name" value="SpoIIaa-like"/>
    <property type="match status" value="1"/>
</dbReference>
<dbReference type="OrthoDB" id="9769739at2"/>
<proteinExistence type="predicted"/>
<feature type="transmembrane region" description="Helical" evidence="5">
    <location>
        <begin position="134"/>
        <end position="152"/>
    </location>
</feature>
<evidence type="ECO:0000256" key="4">
    <source>
        <dbReference type="ARBA" id="ARBA00023136"/>
    </source>
</evidence>
<dbReference type="InterPro" id="IPR036513">
    <property type="entry name" value="STAS_dom_sf"/>
</dbReference>
<dbReference type="Pfam" id="PF01740">
    <property type="entry name" value="STAS"/>
    <property type="match status" value="1"/>
</dbReference>
<feature type="transmembrane region" description="Helical" evidence="5">
    <location>
        <begin position="353"/>
        <end position="373"/>
    </location>
</feature>
<feature type="transmembrane region" description="Helical" evidence="5">
    <location>
        <begin position="245"/>
        <end position="267"/>
    </location>
</feature>
<dbReference type="InterPro" id="IPR001902">
    <property type="entry name" value="SLC26A/SulP_fam"/>
</dbReference>
<keyword evidence="4 5" id="KW-0472">Membrane</keyword>
<dbReference type="RefSeq" id="WP_015656191.1">
    <property type="nucleotide sequence ID" value="NC_020504.1"/>
</dbReference>
<evidence type="ECO:0000313" key="7">
    <source>
        <dbReference type="EMBL" id="CCK25796.1"/>
    </source>
</evidence>
<evidence type="ECO:0000256" key="1">
    <source>
        <dbReference type="ARBA" id="ARBA00004141"/>
    </source>
</evidence>
<feature type="transmembrane region" description="Helical" evidence="5">
    <location>
        <begin position="181"/>
        <end position="199"/>
    </location>
</feature>
<evidence type="ECO:0000313" key="8">
    <source>
        <dbReference type="Proteomes" id="UP000008043"/>
    </source>
</evidence>
<name>K4QT52_STRDJ</name>
<dbReference type="HOGENOM" id="CLU_003182_13_1_11"/>
<dbReference type="GO" id="GO:0016020">
    <property type="term" value="C:membrane"/>
    <property type="evidence" value="ECO:0007669"/>
    <property type="project" value="UniProtKB-SubCell"/>
</dbReference>
<dbReference type="Proteomes" id="UP000008043">
    <property type="component" value="Chromosome"/>
</dbReference>
<protein>
    <submittedName>
        <fullName evidence="7">Sulfate transporter</fullName>
    </submittedName>
</protein>
<dbReference type="EMBL" id="HE971709">
    <property type="protein sequence ID" value="CCK25796.1"/>
    <property type="molecule type" value="Genomic_DNA"/>
</dbReference>
<dbReference type="AlphaFoldDB" id="K4QT52"/>
<dbReference type="KEGG" id="sdv:BN159_1417"/>
<dbReference type="PATRIC" id="fig|1214101.3.peg.1436"/>
<sequence length="574" mass="58615">MTSVFGRAMSRLTALLPARGDLADLRRDPRRDLLAGLTVAIVALPLALGFGVSSGLGAEAGLATAVVAGALAAVFGGSNLQVSGPTGAMTVVLVPIVGEYGPGGVLTVGLMAGAMLVALAALRAGKYMQYVPAPVVEGFTLGIACVIGLQQIPNALGVPKPEGDRVLVVTWRAVEEFARHPNWTAVGFAVSVAAVMLIGARWRPGIPFSILAVIAATVVAGIGGLDAAQPIGDLPSGLPAPSLGFLDLGSLGTLFAPAVAVAALAALESLLSASVADGMTVGQKHDPDRELFGQGLANIAAPLFGGVPATGAIARTAVNVRTGASSRLAALTHAAILAVIVFAAAPLVSKIPLAALAGVLLATAIRMVEVGSLRAMAKATRSDALILVLTAVATLALDLVYAVIIGLAVAGALALRAVAKQARLDQVPLDRGDHSAEEHALLAEHIVAYRIDGPLFFAGAHRFLLELTEVSDVRVVILRMSRVSTMDATGALVLKDAVEKLTRRGILVLASGIRSGQLQVLDSVGALDLLRHEGREYATTPEAIRAARDHLETAGVLSALPAQQPRTSSEDALR</sequence>
<gene>
    <name evidence="7" type="ORF">BN159_1417</name>
</gene>
<evidence type="ECO:0000259" key="6">
    <source>
        <dbReference type="PROSITE" id="PS50801"/>
    </source>
</evidence>
<accession>K4QT52</accession>
<dbReference type="eggNOG" id="COG0659">
    <property type="taxonomic scope" value="Bacteria"/>
</dbReference>
<feature type="transmembrane region" description="Helical" evidence="5">
    <location>
        <begin position="100"/>
        <end position="122"/>
    </location>
</feature>
<dbReference type="PROSITE" id="PS50801">
    <property type="entry name" value="STAS"/>
    <property type="match status" value="1"/>
</dbReference>
<reference evidence="7 8" key="1">
    <citation type="journal article" date="2012" name="J. Bacteriol.">
        <title>Genome sequence of the bacterium Streptomyces davawensis JCM 4913 and heterologous production of the unique antibiotic roseoflavin.</title>
        <authorList>
            <person name="Jankowitsch F."/>
            <person name="Schwarz J."/>
            <person name="Ruckert C."/>
            <person name="Gust B."/>
            <person name="Szczepanowski R."/>
            <person name="Blom J."/>
            <person name="Pelzer S."/>
            <person name="Kalinowski J."/>
            <person name="Mack M."/>
        </authorList>
    </citation>
    <scope>NUCLEOTIDE SEQUENCE [LARGE SCALE GENOMIC DNA]</scope>
    <source>
        <strain evidence="8">DSM 101723 / JCM 4913 / KCC S-0913 / 768</strain>
    </source>
</reference>
<dbReference type="InterPro" id="IPR011547">
    <property type="entry name" value="SLC26A/SulP_dom"/>
</dbReference>
<feature type="transmembrane region" description="Helical" evidence="5">
    <location>
        <begin position="60"/>
        <end position="80"/>
    </location>
</feature>
<dbReference type="PANTHER" id="PTHR11814">
    <property type="entry name" value="SULFATE TRANSPORTER"/>
    <property type="match status" value="1"/>
</dbReference>
<feature type="domain" description="STAS" evidence="6">
    <location>
        <begin position="436"/>
        <end position="547"/>
    </location>
</feature>
<keyword evidence="8" id="KW-1185">Reference proteome</keyword>
<evidence type="ECO:0000256" key="5">
    <source>
        <dbReference type="SAM" id="Phobius"/>
    </source>
</evidence>
<keyword evidence="3 5" id="KW-1133">Transmembrane helix</keyword>
<evidence type="ECO:0000256" key="2">
    <source>
        <dbReference type="ARBA" id="ARBA00022692"/>
    </source>
</evidence>